<reference evidence="11 12" key="1">
    <citation type="submission" date="2018-02" db="EMBL/GenBank/DDBJ databases">
        <title>Genomic Encyclopedia of Archaeal and Bacterial Type Strains, Phase II (KMG-II): from individual species to whole genera.</title>
        <authorList>
            <person name="Goeker M."/>
        </authorList>
    </citation>
    <scope>NUCLEOTIDE SEQUENCE [LARGE SCALE GENOMIC DNA]</scope>
    <source>
        <strain evidence="11 12">DSM 3808</strain>
    </source>
</reference>
<dbReference type="GO" id="GO:0004150">
    <property type="term" value="F:dihydroneopterin aldolase activity"/>
    <property type="evidence" value="ECO:0007669"/>
    <property type="project" value="UniProtKB-UniRule"/>
</dbReference>
<dbReference type="InterPro" id="IPR043133">
    <property type="entry name" value="GTP-CH-I_C/QueF"/>
</dbReference>
<dbReference type="EC" id="4.1.2.25" evidence="9"/>
<comment type="catalytic activity">
    <reaction evidence="1">
        <text>6-hydroxymethyl-7,8-dihydropterin + ATP = (7,8-dihydropterin-6-yl)methyl diphosphate + AMP + H(+)</text>
        <dbReference type="Rhea" id="RHEA:11412"/>
        <dbReference type="ChEBI" id="CHEBI:15378"/>
        <dbReference type="ChEBI" id="CHEBI:30616"/>
        <dbReference type="ChEBI" id="CHEBI:44841"/>
        <dbReference type="ChEBI" id="CHEBI:72950"/>
        <dbReference type="ChEBI" id="CHEBI:456215"/>
        <dbReference type="EC" id="2.7.6.3"/>
    </reaction>
</comment>
<sequence>MDTISITDLEIFAYHGVLEEEKKLGQKFLISLQLSLCVRKAGVNDELGSTVNYADICNLVSDIFGAKSYDLIESCAEVIADAILLKYQMVKEIVVEIKKPWAPIGCIVNYVSVKIKRGWSTAFLGLGSNMGDKNKNIVKALELISDSRNVIISKSSSYITSPVGGVEQDDFLNCCVELKTLLTAEELLVHVLEVENKLKRVRTVHWGPRTIDIDILLFNHEIYENEDLIIPHPRLHERMFVLKPLCEMKANYVHPILHKRLQELKDKLEKEQLEGIKSLEIITLAD</sequence>
<evidence type="ECO:0000256" key="1">
    <source>
        <dbReference type="ARBA" id="ARBA00000198"/>
    </source>
</evidence>
<evidence type="ECO:0000313" key="11">
    <source>
        <dbReference type="EMBL" id="PPK78873.1"/>
    </source>
</evidence>
<dbReference type="EMBL" id="PTJA01000012">
    <property type="protein sequence ID" value="PPK78873.1"/>
    <property type="molecule type" value="Genomic_DNA"/>
</dbReference>
<evidence type="ECO:0000256" key="2">
    <source>
        <dbReference type="ARBA" id="ARBA00005051"/>
    </source>
</evidence>
<comment type="pathway">
    <text evidence="9">Cofactor biosynthesis; tetrahydrofolate biosynthesis; 2-amino-4-hydroxy-6-hydroxymethyl-7,8-dihydropteridine diphosphate from 7,8-dihydroneopterin triphosphate: step 3/4.</text>
</comment>
<evidence type="ECO:0000256" key="3">
    <source>
        <dbReference type="ARBA" id="ARBA00009640"/>
    </source>
</evidence>
<comment type="similarity">
    <text evidence="3">In the N-terminal section; belongs to the DHNA family.</text>
</comment>
<comment type="catalytic activity">
    <reaction evidence="9">
        <text>7,8-dihydroneopterin = 6-hydroxymethyl-7,8-dihydropterin + glycolaldehyde</text>
        <dbReference type="Rhea" id="RHEA:10540"/>
        <dbReference type="ChEBI" id="CHEBI:17001"/>
        <dbReference type="ChEBI" id="CHEBI:17071"/>
        <dbReference type="ChEBI" id="CHEBI:44841"/>
        <dbReference type="EC" id="4.1.2.25"/>
    </reaction>
</comment>
<keyword evidence="6 11" id="KW-0418">Kinase</keyword>
<evidence type="ECO:0000256" key="6">
    <source>
        <dbReference type="ARBA" id="ARBA00022777"/>
    </source>
</evidence>
<dbReference type="PANTHER" id="PTHR43071">
    <property type="entry name" value="2-AMINO-4-HYDROXY-6-HYDROXYMETHYLDIHYDROPTERIDINE PYROPHOSPHOKINASE"/>
    <property type="match status" value="1"/>
</dbReference>
<evidence type="ECO:0000256" key="5">
    <source>
        <dbReference type="ARBA" id="ARBA00022741"/>
    </source>
</evidence>
<organism evidence="11 12">
    <name type="scientific">Lacrimispora xylanisolvens</name>
    <dbReference type="NCBI Taxonomy" id="384636"/>
    <lineage>
        <taxon>Bacteria</taxon>
        <taxon>Bacillati</taxon>
        <taxon>Bacillota</taxon>
        <taxon>Clostridia</taxon>
        <taxon>Lachnospirales</taxon>
        <taxon>Lachnospiraceae</taxon>
        <taxon>Lacrimispora</taxon>
    </lineage>
</organism>
<dbReference type="AlphaFoldDB" id="A0A2S6HNC3"/>
<dbReference type="Gene3D" id="3.30.70.560">
    <property type="entry name" value="7,8-Dihydro-6-hydroxymethylpterin-pyrophosphokinase HPPK"/>
    <property type="match status" value="1"/>
</dbReference>
<evidence type="ECO:0000259" key="10">
    <source>
        <dbReference type="PROSITE" id="PS00794"/>
    </source>
</evidence>
<comment type="caution">
    <text evidence="11">The sequence shown here is derived from an EMBL/GenBank/DDBJ whole genome shotgun (WGS) entry which is preliminary data.</text>
</comment>
<name>A0A2S6HNC3_9FIRM</name>
<keyword evidence="9" id="KW-0456">Lyase</keyword>
<dbReference type="GO" id="GO:0016301">
    <property type="term" value="F:kinase activity"/>
    <property type="evidence" value="ECO:0007669"/>
    <property type="project" value="UniProtKB-KW"/>
</dbReference>
<dbReference type="CDD" id="cd00483">
    <property type="entry name" value="HPPK"/>
    <property type="match status" value="1"/>
</dbReference>
<dbReference type="CDD" id="cd00534">
    <property type="entry name" value="DHNA_DHNTPE"/>
    <property type="match status" value="1"/>
</dbReference>
<dbReference type="InterPro" id="IPR006157">
    <property type="entry name" value="FolB_dom"/>
</dbReference>
<comment type="similarity">
    <text evidence="9">Belongs to the DHNA family.</text>
</comment>
<evidence type="ECO:0000256" key="4">
    <source>
        <dbReference type="ARBA" id="ARBA00022679"/>
    </source>
</evidence>
<dbReference type="InterPro" id="IPR006156">
    <property type="entry name" value="Dihydroneopterin_aldolase"/>
</dbReference>
<dbReference type="PROSITE" id="PS00794">
    <property type="entry name" value="HPPK"/>
    <property type="match status" value="1"/>
</dbReference>
<dbReference type="RefSeq" id="WP_104438577.1">
    <property type="nucleotide sequence ID" value="NZ_PTJA01000012.1"/>
</dbReference>
<keyword evidence="5" id="KW-0547">Nucleotide-binding</keyword>
<dbReference type="GO" id="GO:0005524">
    <property type="term" value="F:ATP binding"/>
    <property type="evidence" value="ECO:0007669"/>
    <property type="project" value="UniProtKB-KW"/>
</dbReference>
<dbReference type="GO" id="GO:0046654">
    <property type="term" value="P:tetrahydrofolate biosynthetic process"/>
    <property type="evidence" value="ECO:0007669"/>
    <property type="project" value="UniProtKB-UniRule"/>
</dbReference>
<evidence type="ECO:0000313" key="12">
    <source>
        <dbReference type="Proteomes" id="UP000237749"/>
    </source>
</evidence>
<dbReference type="NCBIfam" id="TIGR00526">
    <property type="entry name" value="folB_dom"/>
    <property type="match status" value="1"/>
</dbReference>
<dbReference type="NCBIfam" id="TIGR00525">
    <property type="entry name" value="folB"/>
    <property type="match status" value="1"/>
</dbReference>
<feature type="domain" description="7,8-dihydro-6-hydroxymethylpterin-pyrophosphokinase" evidence="10">
    <location>
        <begin position="205"/>
        <end position="216"/>
    </location>
</feature>
<accession>A0A2S6HNC3</accession>
<gene>
    <name evidence="11" type="ORF">BXY41_11232</name>
</gene>
<dbReference type="SUPFAM" id="SSF55083">
    <property type="entry name" value="6-hydroxymethyl-7,8-dihydropterin pyrophosphokinase, HPPK"/>
    <property type="match status" value="1"/>
</dbReference>
<dbReference type="GO" id="GO:0046656">
    <property type="term" value="P:folic acid biosynthetic process"/>
    <property type="evidence" value="ECO:0007669"/>
    <property type="project" value="UniProtKB-UniRule"/>
</dbReference>
<protein>
    <recommendedName>
        <fullName evidence="9">Bifunctional folate synthesis protein</fullName>
    </recommendedName>
    <domain>
        <recommendedName>
            <fullName evidence="9">Dihydroneopterin aldolase</fullName>
            <shortName evidence="9">DHNA</shortName>
            <ecNumber evidence="9">4.1.2.25</ecNumber>
        </recommendedName>
        <alternativeName>
            <fullName evidence="9">7,8-dihydroneopterin aldolase</fullName>
        </alternativeName>
    </domain>
    <domain>
        <recommendedName>
            <fullName evidence="9">2-amino-4-hydroxy-6-hydroxymethyldihydropteridine pyrophosphokinase</fullName>
            <ecNumber evidence="9">2.7.6.3</ecNumber>
        </recommendedName>
        <alternativeName>
            <fullName evidence="9">6-hydroxymethyl-7,8-dihydropterin pyrophosphokinase</fullName>
            <shortName evidence="9">PPPK</shortName>
        </alternativeName>
        <alternativeName>
            <fullName evidence="9">7,8-dihydro-6-hydroxymethylpterin pyrophosphokinase</fullName>
            <shortName evidence="9">HPPK</shortName>
        </alternativeName>
    </domain>
</protein>
<comment type="function">
    <text evidence="9">Catalyzes the conversion of 7,8-dihydroneopterin to 6-hydroxymethyl-7,8-dihydropterin.</text>
</comment>
<dbReference type="Proteomes" id="UP000237749">
    <property type="component" value="Unassembled WGS sequence"/>
</dbReference>
<dbReference type="PANTHER" id="PTHR43071:SF1">
    <property type="entry name" value="2-AMINO-4-HYDROXY-6-HYDROXYMETHYLDIHYDROPTERIDINE PYROPHOSPHOKINASE"/>
    <property type="match status" value="1"/>
</dbReference>
<proteinExistence type="inferred from homology"/>
<dbReference type="InterPro" id="IPR035907">
    <property type="entry name" value="Hppk_sf"/>
</dbReference>
<evidence type="ECO:0000256" key="8">
    <source>
        <dbReference type="ARBA" id="ARBA00022909"/>
    </source>
</evidence>
<comment type="pathway">
    <text evidence="2">Cofactor biosynthesis; tetrahydrofolate biosynthesis; 2-amino-4-hydroxy-6-hydroxymethyl-7,8-dihydropteridine diphosphate from 7,8-dihydroneopterin triphosphate: step 4/4.</text>
</comment>
<keyword evidence="8 9" id="KW-0289">Folate biosynthesis</keyword>
<dbReference type="UniPathway" id="UPA00077">
    <property type="reaction ID" value="UER00154"/>
</dbReference>
<dbReference type="Pfam" id="PF02152">
    <property type="entry name" value="FolB"/>
    <property type="match status" value="1"/>
</dbReference>
<dbReference type="SUPFAM" id="SSF55620">
    <property type="entry name" value="Tetrahydrobiopterin biosynthesis enzymes-like"/>
    <property type="match status" value="1"/>
</dbReference>
<keyword evidence="7" id="KW-0067">ATP-binding</keyword>
<dbReference type="Pfam" id="PF01288">
    <property type="entry name" value="HPPK"/>
    <property type="match status" value="1"/>
</dbReference>
<dbReference type="EC" id="2.7.6.3" evidence="9"/>
<keyword evidence="4" id="KW-0808">Transferase</keyword>
<dbReference type="Gene3D" id="3.30.1130.10">
    <property type="match status" value="1"/>
</dbReference>
<evidence type="ECO:0000256" key="9">
    <source>
        <dbReference type="RuleBase" id="RU362079"/>
    </source>
</evidence>
<keyword evidence="12" id="KW-1185">Reference proteome</keyword>
<evidence type="ECO:0000256" key="7">
    <source>
        <dbReference type="ARBA" id="ARBA00022840"/>
    </source>
</evidence>
<dbReference type="OrthoDB" id="9808041at2"/>
<dbReference type="GO" id="GO:0003848">
    <property type="term" value="F:2-amino-4-hydroxy-6-hydroxymethyldihydropteridine diphosphokinase activity"/>
    <property type="evidence" value="ECO:0007669"/>
    <property type="project" value="UniProtKB-EC"/>
</dbReference>
<dbReference type="InterPro" id="IPR000550">
    <property type="entry name" value="Hppk"/>
</dbReference>
<dbReference type="SMART" id="SM00905">
    <property type="entry name" value="FolB"/>
    <property type="match status" value="1"/>
</dbReference>
<dbReference type="NCBIfam" id="TIGR01498">
    <property type="entry name" value="folK"/>
    <property type="match status" value="1"/>
</dbReference>